<dbReference type="Proteomes" id="UP000789759">
    <property type="component" value="Unassembled WGS sequence"/>
</dbReference>
<comment type="caution">
    <text evidence="1">The sequence shown here is derived from an EMBL/GenBank/DDBJ whole genome shotgun (WGS) entry which is preliminary data.</text>
</comment>
<keyword evidence="2" id="KW-1185">Reference proteome</keyword>
<feature type="non-terminal residue" evidence="1">
    <location>
        <position position="1"/>
    </location>
</feature>
<sequence length="77" mass="8539">MHDNQQLRENNISINSTNIKTIMQDEGITLTTNHLQAVKASNESEANNIVILMNRKDKNKQVAMSLLVKMATEASAA</sequence>
<proteinExistence type="predicted"/>
<protein>
    <submittedName>
        <fullName evidence="1">3340_t:CDS:1</fullName>
    </submittedName>
</protein>
<organism evidence="1 2">
    <name type="scientific">Cetraspora pellucida</name>
    <dbReference type="NCBI Taxonomy" id="1433469"/>
    <lineage>
        <taxon>Eukaryota</taxon>
        <taxon>Fungi</taxon>
        <taxon>Fungi incertae sedis</taxon>
        <taxon>Mucoromycota</taxon>
        <taxon>Glomeromycotina</taxon>
        <taxon>Glomeromycetes</taxon>
        <taxon>Diversisporales</taxon>
        <taxon>Gigasporaceae</taxon>
        <taxon>Cetraspora</taxon>
    </lineage>
</organism>
<feature type="non-terminal residue" evidence="1">
    <location>
        <position position="77"/>
    </location>
</feature>
<name>A0A9N9HRZ7_9GLOM</name>
<reference evidence="1" key="1">
    <citation type="submission" date="2021-06" db="EMBL/GenBank/DDBJ databases">
        <authorList>
            <person name="Kallberg Y."/>
            <person name="Tangrot J."/>
            <person name="Rosling A."/>
        </authorList>
    </citation>
    <scope>NUCLEOTIDE SEQUENCE</scope>
    <source>
        <strain evidence="1">FL966</strain>
    </source>
</reference>
<dbReference type="EMBL" id="CAJVQA010010959">
    <property type="protein sequence ID" value="CAG8702687.1"/>
    <property type="molecule type" value="Genomic_DNA"/>
</dbReference>
<gene>
    <name evidence="1" type="ORF">CPELLU_LOCUS11910</name>
</gene>
<accession>A0A9N9HRZ7</accession>
<evidence type="ECO:0000313" key="1">
    <source>
        <dbReference type="EMBL" id="CAG8702687.1"/>
    </source>
</evidence>
<dbReference type="AlphaFoldDB" id="A0A9N9HRZ7"/>
<evidence type="ECO:0000313" key="2">
    <source>
        <dbReference type="Proteomes" id="UP000789759"/>
    </source>
</evidence>